<dbReference type="PATRIC" id="fig|1179773.3.peg.3109"/>
<gene>
    <name evidence="1" type="ordered locus">BN6_31100</name>
</gene>
<name>K0JRW1_SACES</name>
<evidence type="ECO:0000313" key="2">
    <source>
        <dbReference type="Proteomes" id="UP000006281"/>
    </source>
</evidence>
<reference evidence="1 2" key="1">
    <citation type="journal article" date="2012" name="BMC Genomics">
        <title>Complete genome sequence of Saccharothrix espanaensis DSM 44229T and comparison to the other completely sequenced Pseudonocardiaceae.</title>
        <authorList>
            <person name="Strobel T."/>
            <person name="Al-Dilaimi A."/>
            <person name="Blom J."/>
            <person name="Gessner A."/>
            <person name="Kalinowski J."/>
            <person name="Luzhetska M."/>
            <person name="Puhler A."/>
            <person name="Szczepanowski R."/>
            <person name="Bechthold A."/>
            <person name="Ruckert C."/>
        </authorList>
    </citation>
    <scope>NUCLEOTIDE SEQUENCE [LARGE SCALE GENOMIC DNA]</scope>
    <source>
        <strain evidence="2">ATCC 51144 / DSM 44229 / JCM 9112 / NBRC 15066 / NRRL 15764</strain>
    </source>
</reference>
<proteinExistence type="predicted"/>
<organism evidence="1 2">
    <name type="scientific">Saccharothrix espanaensis (strain ATCC 51144 / DSM 44229 / JCM 9112 / NBRC 15066 / NRRL 15764)</name>
    <dbReference type="NCBI Taxonomy" id="1179773"/>
    <lineage>
        <taxon>Bacteria</taxon>
        <taxon>Bacillati</taxon>
        <taxon>Actinomycetota</taxon>
        <taxon>Actinomycetes</taxon>
        <taxon>Pseudonocardiales</taxon>
        <taxon>Pseudonocardiaceae</taxon>
        <taxon>Saccharothrix</taxon>
    </lineage>
</organism>
<protein>
    <submittedName>
        <fullName evidence="1">Uncharacterized protein</fullName>
    </submittedName>
</protein>
<keyword evidence="2" id="KW-1185">Reference proteome</keyword>
<dbReference type="EMBL" id="HE804045">
    <property type="protein sequence ID" value="CCH30415.1"/>
    <property type="molecule type" value="Genomic_DNA"/>
</dbReference>
<dbReference type="Proteomes" id="UP000006281">
    <property type="component" value="Chromosome"/>
</dbReference>
<dbReference type="KEGG" id="sesp:BN6_31100"/>
<accession>K0JRW1</accession>
<dbReference type="STRING" id="1179773.BN6_31100"/>
<dbReference type="HOGENOM" id="CLU_2131727_0_0_11"/>
<dbReference type="eggNOG" id="ENOG503035P">
    <property type="taxonomic scope" value="Bacteria"/>
</dbReference>
<dbReference type="AlphaFoldDB" id="K0JRW1"/>
<sequence length="113" mass="12676">MLPRCPARRVDPVRVAGTGGTPRHRPHGFGVRASLVWRAKPKWANCCTSAAGGRRSQSLNGCARGLDDRYRAATVYDDGWALDRFHRLNGPDLWCRRRRPGRDVTPATQRLLV</sequence>
<evidence type="ECO:0000313" key="1">
    <source>
        <dbReference type="EMBL" id="CCH30415.1"/>
    </source>
</evidence>